<evidence type="ECO:0000256" key="3">
    <source>
        <dbReference type="ARBA" id="ARBA00011738"/>
    </source>
</evidence>
<evidence type="ECO:0000256" key="12">
    <source>
        <dbReference type="RuleBase" id="RU004478"/>
    </source>
</evidence>
<sequence length="218" mass="24701">MKKAKCKKTAQAERENKPLATDKPLASEDTTETEKSTEDACEKESEIEKVKAELAKTKLALATLQQEKQTLQDQSMRLQAEYDNYRRRTQSEKERIYGDAIQKICKELLLLLDNLGRAKDSNVKQLAEQQDLGEQATSVLQSLVKGSELVYQQAEQLFNKLGVTEMAALGEKFNPDFHEAVMHVEDEQFGENEVVEVFQTGYLYGERVLRPAVVKVAN</sequence>
<dbReference type="InterPro" id="IPR009012">
    <property type="entry name" value="GrpE_head"/>
</dbReference>
<dbReference type="GO" id="GO:0042803">
    <property type="term" value="F:protein homodimerization activity"/>
    <property type="evidence" value="ECO:0007669"/>
    <property type="project" value="InterPro"/>
</dbReference>
<dbReference type="PROSITE" id="PS01071">
    <property type="entry name" value="GRPE"/>
    <property type="match status" value="1"/>
</dbReference>
<proteinExistence type="inferred from homology"/>
<evidence type="ECO:0000256" key="6">
    <source>
        <dbReference type="ARBA" id="ARBA00023186"/>
    </source>
</evidence>
<evidence type="ECO:0000256" key="1">
    <source>
        <dbReference type="ARBA" id="ARBA00004496"/>
    </source>
</evidence>
<evidence type="ECO:0000256" key="4">
    <source>
        <dbReference type="ARBA" id="ARBA00022490"/>
    </source>
</evidence>
<organism evidence="15 16">
    <name type="scientific">Amygdalobacter nucleatus</name>
    <dbReference type="NCBI Taxonomy" id="3029274"/>
    <lineage>
        <taxon>Bacteria</taxon>
        <taxon>Bacillati</taxon>
        <taxon>Bacillota</taxon>
        <taxon>Clostridia</taxon>
        <taxon>Eubacteriales</taxon>
        <taxon>Oscillospiraceae</taxon>
        <taxon>Amygdalobacter</taxon>
    </lineage>
</organism>
<dbReference type="SUPFAM" id="SSF51064">
    <property type="entry name" value="Head domain of nucleotide exchange factor GrpE"/>
    <property type="match status" value="1"/>
</dbReference>
<evidence type="ECO:0000256" key="8">
    <source>
        <dbReference type="ARBA" id="ARBA00072274"/>
    </source>
</evidence>
<dbReference type="EMBL" id="LSCV01000045">
    <property type="protein sequence ID" value="KXB38915.1"/>
    <property type="molecule type" value="Genomic_DNA"/>
</dbReference>
<reference evidence="16" key="1">
    <citation type="submission" date="2016-01" db="EMBL/GenBank/DDBJ databases">
        <authorList>
            <person name="Mitreva M."/>
            <person name="Pepin K.H."/>
            <person name="Mihindukulasuriya K.A."/>
            <person name="Fulton R."/>
            <person name="Fronick C."/>
            <person name="O'Laughlin M."/>
            <person name="Miner T."/>
            <person name="Herter B."/>
            <person name="Rosa B.A."/>
            <person name="Cordes M."/>
            <person name="Tomlinson C."/>
            <person name="Wollam A."/>
            <person name="Palsikar V.B."/>
            <person name="Mardis E.R."/>
            <person name="Wilson R.K."/>
        </authorList>
    </citation>
    <scope>NUCLEOTIDE SEQUENCE [LARGE SCALE GENOMIC DNA]</scope>
    <source>
        <strain evidence="16">KA00274</strain>
    </source>
</reference>
<comment type="subunit">
    <text evidence="3 10">Homodimer.</text>
</comment>
<dbReference type="GO" id="GO:0005737">
    <property type="term" value="C:cytoplasm"/>
    <property type="evidence" value="ECO:0007669"/>
    <property type="project" value="UniProtKB-SubCell"/>
</dbReference>
<dbReference type="GO" id="GO:0051087">
    <property type="term" value="F:protein-folding chaperone binding"/>
    <property type="evidence" value="ECO:0007669"/>
    <property type="project" value="InterPro"/>
</dbReference>
<dbReference type="Pfam" id="PF01025">
    <property type="entry name" value="GrpE"/>
    <property type="match status" value="1"/>
</dbReference>
<evidence type="ECO:0000256" key="2">
    <source>
        <dbReference type="ARBA" id="ARBA00009054"/>
    </source>
</evidence>
<dbReference type="HAMAP" id="MF_01151">
    <property type="entry name" value="GrpE"/>
    <property type="match status" value="1"/>
</dbReference>
<keyword evidence="16" id="KW-1185">Reference proteome</keyword>
<dbReference type="OrthoDB" id="9812586at2"/>
<evidence type="ECO:0000256" key="11">
    <source>
        <dbReference type="RuleBase" id="RU000639"/>
    </source>
</evidence>
<feature type="compositionally biased region" description="Basic and acidic residues" evidence="14">
    <location>
        <begin position="32"/>
        <end position="45"/>
    </location>
</feature>
<evidence type="ECO:0000256" key="13">
    <source>
        <dbReference type="SAM" id="Coils"/>
    </source>
</evidence>
<feature type="region of interest" description="Disordered" evidence="14">
    <location>
        <begin position="1"/>
        <end position="45"/>
    </location>
</feature>
<dbReference type="STRING" id="1497955.HMPREF1872_01402"/>
<dbReference type="PANTHER" id="PTHR21237">
    <property type="entry name" value="GRPE PROTEIN"/>
    <property type="match status" value="1"/>
</dbReference>
<dbReference type="InterPro" id="IPR000740">
    <property type="entry name" value="GrpE"/>
</dbReference>
<accession>A0A133Y728</accession>
<evidence type="ECO:0000313" key="15">
    <source>
        <dbReference type="EMBL" id="KXB38915.1"/>
    </source>
</evidence>
<evidence type="ECO:0000256" key="9">
    <source>
        <dbReference type="ARBA" id="ARBA00076414"/>
    </source>
</evidence>
<dbReference type="GO" id="GO:0006457">
    <property type="term" value="P:protein folding"/>
    <property type="evidence" value="ECO:0007669"/>
    <property type="project" value="InterPro"/>
</dbReference>
<evidence type="ECO:0000256" key="5">
    <source>
        <dbReference type="ARBA" id="ARBA00023016"/>
    </source>
</evidence>
<evidence type="ECO:0000256" key="7">
    <source>
        <dbReference type="ARBA" id="ARBA00053401"/>
    </source>
</evidence>
<comment type="subcellular location">
    <subcellularLocation>
        <location evidence="1 10">Cytoplasm</location>
    </subcellularLocation>
</comment>
<dbReference type="GO" id="GO:0000774">
    <property type="term" value="F:adenyl-nucleotide exchange factor activity"/>
    <property type="evidence" value="ECO:0007669"/>
    <property type="project" value="InterPro"/>
</dbReference>
<dbReference type="Gene3D" id="3.90.20.20">
    <property type="match status" value="1"/>
</dbReference>
<comment type="function">
    <text evidence="7 10 11">Participates actively in the response to hyperosmotic and heat shock by preventing the aggregation of stress-denatured proteins, in association with DnaK and GrpE. It is the nucleotide exchange factor for DnaK and may function as a thermosensor. Unfolded proteins bind initially to DnaJ; upon interaction with the DnaJ-bound protein, DnaK hydrolyzes its bound ATP, resulting in the formation of a stable complex. GrpE releases ADP from DnaK; ATP binding to DnaK triggers the release of the substrate protein, thus completing the reaction cycle. Several rounds of ATP-dependent interactions between DnaJ, DnaK and GrpE are required for fully efficient folding.</text>
</comment>
<dbReference type="SUPFAM" id="SSF58014">
    <property type="entry name" value="Coiled-coil domain of nucleotide exchange factor GrpE"/>
    <property type="match status" value="1"/>
</dbReference>
<dbReference type="PRINTS" id="PR00773">
    <property type="entry name" value="GRPEPROTEIN"/>
</dbReference>
<dbReference type="GO" id="GO:0051082">
    <property type="term" value="F:unfolded protein binding"/>
    <property type="evidence" value="ECO:0007669"/>
    <property type="project" value="TreeGrafter"/>
</dbReference>
<comment type="caution">
    <text evidence="15">The sequence shown here is derived from an EMBL/GenBank/DDBJ whole genome shotgun (WGS) entry which is preliminary data.</text>
</comment>
<evidence type="ECO:0000256" key="10">
    <source>
        <dbReference type="HAMAP-Rule" id="MF_01151"/>
    </source>
</evidence>
<name>A0A133Y728_9FIRM</name>
<dbReference type="RefSeq" id="WP_066715060.1">
    <property type="nucleotide sequence ID" value="NZ_JARFNM010000001.1"/>
</dbReference>
<dbReference type="AlphaFoldDB" id="A0A133Y728"/>
<dbReference type="Gene3D" id="2.30.22.10">
    <property type="entry name" value="Head domain of nucleotide exchange factor GrpE"/>
    <property type="match status" value="1"/>
</dbReference>
<protein>
    <recommendedName>
        <fullName evidence="8 10">Protein GrpE</fullName>
    </recommendedName>
    <alternativeName>
        <fullName evidence="9 10">HSP-70 cofactor</fullName>
    </alternativeName>
</protein>
<dbReference type="InterPro" id="IPR013805">
    <property type="entry name" value="GrpE_CC"/>
</dbReference>
<keyword evidence="13" id="KW-0175">Coiled coil</keyword>
<keyword evidence="5 10" id="KW-0346">Stress response</keyword>
<keyword evidence="6 10" id="KW-0143">Chaperone</keyword>
<gene>
    <name evidence="10" type="primary">grpE</name>
    <name evidence="15" type="ORF">HMPREF1872_01402</name>
</gene>
<dbReference type="CDD" id="cd00446">
    <property type="entry name" value="GrpE"/>
    <property type="match status" value="1"/>
</dbReference>
<dbReference type="PANTHER" id="PTHR21237:SF23">
    <property type="entry name" value="GRPE PROTEIN HOMOLOG, MITOCHONDRIAL"/>
    <property type="match status" value="1"/>
</dbReference>
<keyword evidence="4 10" id="KW-0963">Cytoplasm</keyword>
<evidence type="ECO:0000313" key="16">
    <source>
        <dbReference type="Proteomes" id="UP000070080"/>
    </source>
</evidence>
<comment type="similarity">
    <text evidence="2 10 12">Belongs to the GrpE family.</text>
</comment>
<dbReference type="Proteomes" id="UP000070080">
    <property type="component" value="Unassembled WGS sequence"/>
</dbReference>
<evidence type="ECO:0000256" key="14">
    <source>
        <dbReference type="SAM" id="MobiDB-lite"/>
    </source>
</evidence>
<feature type="coiled-coil region" evidence="13">
    <location>
        <begin position="47"/>
        <end position="95"/>
    </location>
</feature>
<dbReference type="FunFam" id="2.30.22.10:FF:000001">
    <property type="entry name" value="Protein GrpE"/>
    <property type="match status" value="1"/>
</dbReference>